<dbReference type="EMBL" id="JAWDGP010005713">
    <property type="protein sequence ID" value="KAK3753382.1"/>
    <property type="molecule type" value="Genomic_DNA"/>
</dbReference>
<gene>
    <name evidence="1" type="ORF">RRG08_005970</name>
</gene>
<dbReference type="Proteomes" id="UP001283361">
    <property type="component" value="Unassembled WGS sequence"/>
</dbReference>
<sequence length="154" mass="17610">MPESLFMCWAEVLIQDYLNARESGSMLKDRVSAYAFEHLQRRGTLSDILHGISSITRSILIETINNRSLDYDTTRFGRTYASTRAKYGDIVLIRSRLGQNDKEGVFLITLKEFRRGDETHALFSTIKAAMRDVQIDNDWCISEPTSAETQSRPP</sequence>
<dbReference type="AlphaFoldDB" id="A0AAE0YPR3"/>
<comment type="caution">
    <text evidence="1">The sequence shown here is derived from an EMBL/GenBank/DDBJ whole genome shotgun (WGS) entry which is preliminary data.</text>
</comment>
<evidence type="ECO:0000313" key="2">
    <source>
        <dbReference type="Proteomes" id="UP001283361"/>
    </source>
</evidence>
<protein>
    <submittedName>
        <fullName evidence="1">Uncharacterized protein</fullName>
    </submittedName>
</protein>
<proteinExistence type="predicted"/>
<evidence type="ECO:0000313" key="1">
    <source>
        <dbReference type="EMBL" id="KAK3753382.1"/>
    </source>
</evidence>
<organism evidence="1 2">
    <name type="scientific">Elysia crispata</name>
    <name type="common">lettuce slug</name>
    <dbReference type="NCBI Taxonomy" id="231223"/>
    <lineage>
        <taxon>Eukaryota</taxon>
        <taxon>Metazoa</taxon>
        <taxon>Spiralia</taxon>
        <taxon>Lophotrochozoa</taxon>
        <taxon>Mollusca</taxon>
        <taxon>Gastropoda</taxon>
        <taxon>Heterobranchia</taxon>
        <taxon>Euthyneura</taxon>
        <taxon>Panpulmonata</taxon>
        <taxon>Sacoglossa</taxon>
        <taxon>Placobranchoidea</taxon>
        <taxon>Plakobranchidae</taxon>
        <taxon>Elysia</taxon>
    </lineage>
</organism>
<name>A0AAE0YPR3_9GAST</name>
<reference evidence="1" key="1">
    <citation type="journal article" date="2023" name="G3 (Bethesda)">
        <title>A reference genome for the long-term kleptoplast-retaining sea slug Elysia crispata morphotype clarki.</title>
        <authorList>
            <person name="Eastman K.E."/>
            <person name="Pendleton A.L."/>
            <person name="Shaikh M.A."/>
            <person name="Suttiyut T."/>
            <person name="Ogas R."/>
            <person name="Tomko P."/>
            <person name="Gavelis G."/>
            <person name="Widhalm J.R."/>
            <person name="Wisecaver J.H."/>
        </authorList>
    </citation>
    <scope>NUCLEOTIDE SEQUENCE</scope>
    <source>
        <strain evidence="1">ECLA1</strain>
    </source>
</reference>
<accession>A0AAE0YPR3</accession>
<keyword evidence="2" id="KW-1185">Reference proteome</keyword>